<reference evidence="4 5" key="1">
    <citation type="submission" date="2020-06" db="EMBL/GenBank/DDBJ databases">
        <authorList>
            <consortium name="Wellcome Sanger Institute Data Sharing"/>
        </authorList>
    </citation>
    <scope>NUCLEOTIDE SEQUENCE [LARGE SCALE GENOMIC DNA]</scope>
</reference>
<dbReference type="GO" id="GO:1903801">
    <property type="term" value="P:L-leucine import across plasma membrane"/>
    <property type="evidence" value="ECO:0007669"/>
    <property type="project" value="TreeGrafter"/>
</dbReference>
<dbReference type="GO" id="GO:0005975">
    <property type="term" value="P:carbohydrate metabolic process"/>
    <property type="evidence" value="ECO:0007669"/>
    <property type="project" value="InterPro"/>
</dbReference>
<feature type="region of interest" description="Disordered" evidence="1">
    <location>
        <begin position="1"/>
        <end position="43"/>
    </location>
</feature>
<accession>A0AAY4ADT0</accession>
<dbReference type="GO" id="GO:1904273">
    <property type="term" value="P:L-alanine import across plasma membrane"/>
    <property type="evidence" value="ECO:0007669"/>
    <property type="project" value="TreeGrafter"/>
</dbReference>
<dbReference type="Proteomes" id="UP000694580">
    <property type="component" value="Chromosome 6"/>
</dbReference>
<dbReference type="SMART" id="SM00642">
    <property type="entry name" value="Aamy"/>
    <property type="match status" value="1"/>
</dbReference>
<dbReference type="RefSeq" id="XP_028838349.1">
    <property type="nucleotide sequence ID" value="XM_028982516.1"/>
</dbReference>
<proteinExistence type="predicted"/>
<dbReference type="Gene3D" id="2.60.40.1180">
    <property type="entry name" value="Golgi alpha-mannosidase II"/>
    <property type="match status" value="1"/>
</dbReference>
<keyword evidence="5" id="KW-1185">Reference proteome</keyword>
<dbReference type="Gene3D" id="3.20.20.80">
    <property type="entry name" value="Glycosidases"/>
    <property type="match status" value="1"/>
</dbReference>
<gene>
    <name evidence="4" type="primary">slc3a2b</name>
</gene>
<feature type="domain" description="Glycosyl hydrolase family 13 catalytic" evidence="3">
    <location>
        <begin position="125"/>
        <end position="414"/>
    </location>
</feature>
<protein>
    <recommendedName>
        <fullName evidence="3">Glycosyl hydrolase family 13 catalytic domain-containing protein</fullName>
    </recommendedName>
</protein>
<dbReference type="GO" id="GO:0015180">
    <property type="term" value="F:L-alanine transmembrane transporter activity"/>
    <property type="evidence" value="ECO:0007669"/>
    <property type="project" value="TreeGrafter"/>
</dbReference>
<evidence type="ECO:0000256" key="1">
    <source>
        <dbReference type="SAM" id="MobiDB-lite"/>
    </source>
</evidence>
<dbReference type="GO" id="GO:0016324">
    <property type="term" value="C:apical plasma membrane"/>
    <property type="evidence" value="ECO:0007669"/>
    <property type="project" value="TreeGrafter"/>
</dbReference>
<name>A0AAY4ADT0_9TELE</name>
<dbReference type="GO" id="GO:0015173">
    <property type="term" value="F:aromatic amino acid transmembrane transporter activity"/>
    <property type="evidence" value="ECO:0007669"/>
    <property type="project" value="TreeGrafter"/>
</dbReference>
<reference evidence="4" key="3">
    <citation type="submission" date="2025-09" db="UniProtKB">
        <authorList>
            <consortium name="Ensembl"/>
        </authorList>
    </citation>
    <scope>IDENTIFICATION</scope>
</reference>
<evidence type="ECO:0000256" key="2">
    <source>
        <dbReference type="SAM" id="Phobius"/>
    </source>
</evidence>
<dbReference type="Ensembl" id="ENSDCDT00010005590.1">
    <property type="protein sequence ID" value="ENSDCDP00010005401.1"/>
    <property type="gene ID" value="ENSDCDG00010002360.1"/>
</dbReference>
<dbReference type="InterPro" id="IPR042280">
    <property type="entry name" value="SLC3A2"/>
</dbReference>
<organism evidence="4 5">
    <name type="scientific">Denticeps clupeoides</name>
    <name type="common">denticle herring</name>
    <dbReference type="NCBI Taxonomy" id="299321"/>
    <lineage>
        <taxon>Eukaryota</taxon>
        <taxon>Metazoa</taxon>
        <taxon>Chordata</taxon>
        <taxon>Craniata</taxon>
        <taxon>Vertebrata</taxon>
        <taxon>Euteleostomi</taxon>
        <taxon>Actinopterygii</taxon>
        <taxon>Neopterygii</taxon>
        <taxon>Teleostei</taxon>
        <taxon>Clupei</taxon>
        <taxon>Clupeiformes</taxon>
        <taxon>Denticipitoidei</taxon>
        <taxon>Denticipitidae</taxon>
        <taxon>Denticeps</taxon>
    </lineage>
</organism>
<dbReference type="PANTHER" id="PTHR46673">
    <property type="entry name" value="4F2 CELL-SURFACE ANTIGEN HEAVY CHAIN"/>
    <property type="match status" value="1"/>
</dbReference>
<dbReference type="GeneID" id="114791934"/>
<dbReference type="GO" id="GO:0016323">
    <property type="term" value="C:basolateral plasma membrane"/>
    <property type="evidence" value="ECO:0007669"/>
    <property type="project" value="TreeGrafter"/>
</dbReference>
<keyword evidence="2" id="KW-0812">Transmembrane</keyword>
<dbReference type="GeneTree" id="ENSGT00940000156646"/>
<sequence>MSAEVDMKDVELNEVELEKQPMTSAETGNGDAVSPTSPEKNGIVKLKIPDDGEPRFNGLSKEELMKVAGTPGWVRTRWALLILFWLGWIGMLAGAIAIIIQAPRCKPMPETNWWNQGPLYQIGDVKAFTASGNLKGLQGKLGLLNQLNVKGLVIGPLHEAAANDQKKLEFTKITSDAGNNEEFKELIQAAHLKGISVVLDLTPNYQGQEPWFTSIPDVAEKLKSALVYWQGIGVDGFLFSGVERVSAVVPSLWNDIKVIVNGTEENAKKRVLIGVTSKTSPVEVGNLLNISGVDLLLSGVLRPSNKSDKASAIQHLYDTQDVTKLAWNIGDRVHGHLASLVGSSMVKLNQLLLLTLPGTPVFNYGDEIGLDDEESTKLPIMVWDANDSLNGTLEAERMERISNRDFFKSVSNRRVKELSLMYGEYVPLFNSSSALAFLRRWDQSERYLSAFNWGQTNISLPLGQKGLPEKASVVVSTDESLEAGSSVDLSALKLNSGQAVLLKFPYTG</sequence>
<evidence type="ECO:0000313" key="4">
    <source>
        <dbReference type="Ensembl" id="ENSDCDP00010005401.1"/>
    </source>
</evidence>
<keyword evidence="2" id="KW-0472">Membrane</keyword>
<dbReference type="InterPro" id="IPR017853">
    <property type="entry name" value="GH"/>
</dbReference>
<keyword evidence="2" id="KW-1133">Transmembrane helix</keyword>
<dbReference type="AlphaFoldDB" id="A0AAY4ADT0"/>
<dbReference type="SUPFAM" id="SSF51445">
    <property type="entry name" value="(Trans)glycosidases"/>
    <property type="match status" value="1"/>
</dbReference>
<dbReference type="InterPro" id="IPR006047">
    <property type="entry name" value="GH13_cat_dom"/>
</dbReference>
<dbReference type="Pfam" id="PF16028">
    <property type="entry name" value="SLC3A2_N"/>
    <property type="match status" value="1"/>
</dbReference>
<dbReference type="GO" id="GO:0015823">
    <property type="term" value="P:phenylalanine transport"/>
    <property type="evidence" value="ECO:0007669"/>
    <property type="project" value="TreeGrafter"/>
</dbReference>
<feature type="transmembrane region" description="Helical" evidence="2">
    <location>
        <begin position="78"/>
        <end position="100"/>
    </location>
</feature>
<dbReference type="GO" id="GO:0015190">
    <property type="term" value="F:L-leucine transmembrane transporter activity"/>
    <property type="evidence" value="ECO:0007669"/>
    <property type="project" value="TreeGrafter"/>
</dbReference>
<reference evidence="4" key="2">
    <citation type="submission" date="2025-08" db="UniProtKB">
        <authorList>
            <consortium name="Ensembl"/>
        </authorList>
    </citation>
    <scope>IDENTIFICATION</scope>
</reference>
<dbReference type="InterPro" id="IPR013780">
    <property type="entry name" value="Glyco_hydro_b"/>
</dbReference>
<dbReference type="Pfam" id="PF00128">
    <property type="entry name" value="Alpha-amylase"/>
    <property type="match status" value="1"/>
</dbReference>
<feature type="compositionally biased region" description="Basic and acidic residues" evidence="1">
    <location>
        <begin position="1"/>
        <end position="19"/>
    </location>
</feature>
<evidence type="ECO:0000313" key="5">
    <source>
        <dbReference type="Proteomes" id="UP000694580"/>
    </source>
</evidence>
<dbReference type="InterPro" id="IPR031984">
    <property type="entry name" value="SLC3A2_N"/>
</dbReference>
<evidence type="ECO:0000259" key="3">
    <source>
        <dbReference type="SMART" id="SM00642"/>
    </source>
</evidence>
<dbReference type="PANTHER" id="PTHR46673:SF3">
    <property type="entry name" value="SOLUTE CARRIER FAMILY 3 (AMINO ACID TRANSPORTER HEAVY CHAIN), MEMBER 2A-RELATED"/>
    <property type="match status" value="1"/>
</dbReference>